<gene>
    <name evidence="3" type="ORF">J3U87_16060</name>
</gene>
<organism evidence="3 4">
    <name type="scientific">Sulfidibacter corallicola</name>
    <dbReference type="NCBI Taxonomy" id="2818388"/>
    <lineage>
        <taxon>Bacteria</taxon>
        <taxon>Pseudomonadati</taxon>
        <taxon>Acidobacteriota</taxon>
        <taxon>Holophagae</taxon>
        <taxon>Acanthopleuribacterales</taxon>
        <taxon>Acanthopleuribacteraceae</taxon>
        <taxon>Sulfidibacter</taxon>
    </lineage>
</organism>
<dbReference type="Proteomes" id="UP000663929">
    <property type="component" value="Chromosome"/>
</dbReference>
<dbReference type="RefSeq" id="WP_237384064.1">
    <property type="nucleotide sequence ID" value="NZ_CP071793.1"/>
</dbReference>
<accession>A0A8A4TY00</accession>
<protein>
    <recommendedName>
        <fullName evidence="5">DUF3300 domain-containing protein</fullName>
    </recommendedName>
</protein>
<dbReference type="KEGG" id="scor:J3U87_16060"/>
<keyword evidence="4" id="KW-1185">Reference proteome</keyword>
<evidence type="ECO:0000313" key="4">
    <source>
        <dbReference type="Proteomes" id="UP000663929"/>
    </source>
</evidence>
<name>A0A8A4TY00_SULCO</name>
<evidence type="ECO:0000313" key="3">
    <source>
        <dbReference type="EMBL" id="QTD53964.1"/>
    </source>
</evidence>
<reference evidence="3" key="1">
    <citation type="submission" date="2021-03" db="EMBL/GenBank/DDBJ databases">
        <title>Acanthopleuribacteraceae sp. M133.</title>
        <authorList>
            <person name="Wang G."/>
        </authorList>
    </citation>
    <scope>NUCLEOTIDE SEQUENCE</scope>
    <source>
        <strain evidence="3">M133</strain>
    </source>
</reference>
<dbReference type="AlphaFoldDB" id="A0A8A4TY00"/>
<evidence type="ECO:0008006" key="5">
    <source>
        <dbReference type="Google" id="ProtNLM"/>
    </source>
</evidence>
<sequence>MRRRCARFILLATAVFALGSQAFAHLSYDDLQQKLAEGVEKRKLIKEINKEGVSFDVNRKLLRQMKRDKMPDWLIDHLIVLDSRVPSHVEPGYVPPRRYGYTGHYGYGPLWWNFYSPYHHHYAWSPFWDYAYAPFGVAGLWYLGYPSYYPYRGITRVVRTLPHGHVSRQGYVSRSSDRYRGQAVRRGGNKSTASSSSRAVRSRSSGATRSSSSSSRSSSRAVRRR</sequence>
<feature type="chain" id="PRO_5035173331" description="DUF3300 domain-containing protein" evidence="2">
    <location>
        <begin position="25"/>
        <end position="225"/>
    </location>
</feature>
<keyword evidence="2" id="KW-0732">Signal</keyword>
<evidence type="ECO:0000256" key="2">
    <source>
        <dbReference type="SAM" id="SignalP"/>
    </source>
</evidence>
<feature type="compositionally biased region" description="Low complexity" evidence="1">
    <location>
        <begin position="191"/>
        <end position="225"/>
    </location>
</feature>
<evidence type="ECO:0000256" key="1">
    <source>
        <dbReference type="SAM" id="MobiDB-lite"/>
    </source>
</evidence>
<dbReference type="EMBL" id="CP071793">
    <property type="protein sequence ID" value="QTD53964.1"/>
    <property type="molecule type" value="Genomic_DNA"/>
</dbReference>
<feature type="signal peptide" evidence="2">
    <location>
        <begin position="1"/>
        <end position="24"/>
    </location>
</feature>
<feature type="region of interest" description="Disordered" evidence="1">
    <location>
        <begin position="172"/>
        <end position="225"/>
    </location>
</feature>
<proteinExistence type="predicted"/>